<dbReference type="InterPro" id="IPR001246">
    <property type="entry name" value="LipOase_plant"/>
</dbReference>
<proteinExistence type="inferred from homology"/>
<dbReference type="InterPro" id="IPR013819">
    <property type="entry name" value="LipOase_C"/>
</dbReference>
<comment type="cofactor">
    <cofactor evidence="1 12">
        <name>Fe cation</name>
        <dbReference type="ChEBI" id="CHEBI:24875"/>
    </cofactor>
</comment>
<keyword evidence="7 12" id="KW-0223">Dioxygenase</keyword>
<dbReference type="Gene3D" id="1.20.245.10">
    <property type="entry name" value="Lipoxygenase-1, Domain 5"/>
    <property type="match status" value="1"/>
</dbReference>
<accession>A0A8T0IYU5</accession>
<dbReference type="InterPro" id="IPR036392">
    <property type="entry name" value="PLAT/LH2_dom_sf"/>
</dbReference>
<name>A0A8T0IYU5_CERPU</name>
<comment type="caution">
    <text evidence="14">The sequence shown here is derived from an EMBL/GenBank/DDBJ whole genome shotgun (WGS) entry which is preliminary data.</text>
</comment>
<dbReference type="InterPro" id="IPR036226">
    <property type="entry name" value="LipOase_C_sf"/>
</dbReference>
<evidence type="ECO:0000256" key="4">
    <source>
        <dbReference type="ARBA" id="ARBA00022723"/>
    </source>
</evidence>
<evidence type="ECO:0000313" key="15">
    <source>
        <dbReference type="Proteomes" id="UP000822688"/>
    </source>
</evidence>
<keyword evidence="10" id="KW-0443">Lipid metabolism</keyword>
<reference evidence="14" key="1">
    <citation type="submission" date="2020-06" db="EMBL/GenBank/DDBJ databases">
        <title>WGS assembly of Ceratodon purpureus strain R40.</title>
        <authorList>
            <person name="Carey S.B."/>
            <person name="Jenkins J."/>
            <person name="Shu S."/>
            <person name="Lovell J.T."/>
            <person name="Sreedasyam A."/>
            <person name="Maumus F."/>
            <person name="Tiley G.P."/>
            <person name="Fernandez-Pozo N."/>
            <person name="Barry K."/>
            <person name="Chen C."/>
            <person name="Wang M."/>
            <person name="Lipzen A."/>
            <person name="Daum C."/>
            <person name="Saski C.A."/>
            <person name="Payton A.C."/>
            <person name="Mcbreen J.C."/>
            <person name="Conrad R.E."/>
            <person name="Kollar L.M."/>
            <person name="Olsson S."/>
            <person name="Huttunen S."/>
            <person name="Landis J.B."/>
            <person name="Wickett N.J."/>
            <person name="Johnson M.G."/>
            <person name="Rensing S.A."/>
            <person name="Grimwood J."/>
            <person name="Schmutz J."/>
            <person name="Mcdaniel S.F."/>
        </authorList>
    </citation>
    <scope>NUCLEOTIDE SEQUENCE</scope>
    <source>
        <strain evidence="14">R40</strain>
    </source>
</reference>
<dbReference type="Gene3D" id="4.10.375.10">
    <property type="entry name" value="Lipoxygenase-1, Domain 2"/>
    <property type="match status" value="1"/>
</dbReference>
<organism evidence="14 15">
    <name type="scientific">Ceratodon purpureus</name>
    <name type="common">Fire moss</name>
    <name type="synonym">Dicranum purpureum</name>
    <dbReference type="NCBI Taxonomy" id="3225"/>
    <lineage>
        <taxon>Eukaryota</taxon>
        <taxon>Viridiplantae</taxon>
        <taxon>Streptophyta</taxon>
        <taxon>Embryophyta</taxon>
        <taxon>Bryophyta</taxon>
        <taxon>Bryophytina</taxon>
        <taxon>Bryopsida</taxon>
        <taxon>Dicranidae</taxon>
        <taxon>Pseudoditrichales</taxon>
        <taxon>Ditrichaceae</taxon>
        <taxon>Ceratodon</taxon>
    </lineage>
</organism>
<evidence type="ECO:0000256" key="12">
    <source>
        <dbReference type="RuleBase" id="RU003974"/>
    </source>
</evidence>
<feature type="domain" description="Lipoxygenase" evidence="13">
    <location>
        <begin position="246"/>
        <end position="924"/>
    </location>
</feature>
<dbReference type="Gene3D" id="3.10.450.60">
    <property type="match status" value="1"/>
</dbReference>
<keyword evidence="8 12" id="KW-0560">Oxidoreductase</keyword>
<evidence type="ECO:0000256" key="11">
    <source>
        <dbReference type="ARBA" id="ARBA00023160"/>
    </source>
</evidence>
<dbReference type="InterPro" id="IPR000907">
    <property type="entry name" value="LipOase"/>
</dbReference>
<dbReference type="GO" id="GO:0016702">
    <property type="term" value="F:oxidoreductase activity, acting on single donors with incorporation of molecular oxygen, incorporation of two atoms of oxygen"/>
    <property type="evidence" value="ECO:0007669"/>
    <property type="project" value="InterPro"/>
</dbReference>
<keyword evidence="9 12" id="KW-0408">Iron</keyword>
<keyword evidence="6" id="KW-0276">Fatty acid metabolism</keyword>
<dbReference type="Proteomes" id="UP000822688">
    <property type="component" value="Chromosome 2"/>
</dbReference>
<dbReference type="PRINTS" id="PR00468">
    <property type="entry name" value="PLTLPOXGNASE"/>
</dbReference>
<dbReference type="SMART" id="SM00308">
    <property type="entry name" value="LH2"/>
    <property type="match status" value="1"/>
</dbReference>
<evidence type="ECO:0000256" key="10">
    <source>
        <dbReference type="ARBA" id="ARBA00023098"/>
    </source>
</evidence>
<evidence type="ECO:0000256" key="8">
    <source>
        <dbReference type="ARBA" id="ARBA00023002"/>
    </source>
</evidence>
<dbReference type="GO" id="GO:0006633">
    <property type="term" value="P:fatty acid biosynthetic process"/>
    <property type="evidence" value="ECO:0007669"/>
    <property type="project" value="UniProtKB-KW"/>
</dbReference>
<dbReference type="InterPro" id="IPR027433">
    <property type="entry name" value="Lipoxygenase_dom_3"/>
</dbReference>
<comment type="similarity">
    <text evidence="2 12">Belongs to the lipoxygenase family.</text>
</comment>
<dbReference type="InterPro" id="IPR001024">
    <property type="entry name" value="PLAT/LH2_dom"/>
</dbReference>
<keyword evidence="11" id="KW-0275">Fatty acid biosynthesis</keyword>
<sequence>MVATTDPSKKEDLFLKSPRELFMLFSGGEVTTAKPKPDPIPDPIQETVQMVVKSASQANTVLTNLFGENGVLGAKQQDLVIKDPGLVCFKALVTIERQNVGGIDLANPVSDILELQQELINNHVTLQLVSNEVDPQTKSGKLSGKVTFEHWARARDLLIPTLFDFNMDFFVPKDFGVPGAILVNNGHKNLVLILGKITMTTEFRLVKAQVTMPDQNVIRFLCNSWVYASEMSKDGREGRIFFANKEYTPAATPPGLLKLRQSELKEIQGDGTGERQEGDRIYDYDVYNDLGKPDDPRPTLGGSAEYPYPRRCRTGRALHPDGKTETRLSGALANLYIPRDERFDEVKRSGFIANNLKAKKHSIASTLFDDGLDFHGFDELRALYVPIGEESVVETIVNNQRQPFELIRQFVKASGDSKNDSFLYPTPRIIHADKDAWSKDVEFARQVLAGMNPLIIEALKEFPLKRPSAVTAEMIVPQLEGLSISEALSKKKLFVLDYHERFLGYIKRINELKSSQAYASWTLFFLSKDGTLKPICIELALPGAKDGDRPIFRVFRPSEKDAGKNWAWELAKAHVQCNDASWHQVISHWMRTHAVIEPLIIATNRQLSIMHPVHKALVTHYKNTMDINQSARKALINAGGIVEQTFAPQKYTMEISSKVYAGWRFVDQALPNDLIKRGMAVPDPTAPYGLKLVIEDYPYAKDGLDLWAAIRTWVKEHIDIFYADDKAVQGDVELQSWWSEARTKGHADITEGWIMADSKDNLVQIVTTIAWVASCHHAAVNFGQYLYAGFMPNHPSMTRKLIPEENTPEWETMQREPEKFLLSMLSNAVQSRVNMTTIEILSTHAANEEYLGQRPENWTDNPKVLAAFDKFGKKVDEIDALIKSRNADPSLKHRNGPTKVAYELLRPKSGEGLTNKGVPNSVSI</sequence>
<keyword evidence="5" id="KW-0925">Oxylipin biosynthesis</keyword>
<keyword evidence="4 12" id="KW-0479">Metal-binding</keyword>
<evidence type="ECO:0000313" key="14">
    <source>
        <dbReference type="EMBL" id="KAG0587898.1"/>
    </source>
</evidence>
<gene>
    <name evidence="14" type="ORF">KC19_2G199500</name>
</gene>
<evidence type="ECO:0000256" key="9">
    <source>
        <dbReference type="ARBA" id="ARBA00023004"/>
    </source>
</evidence>
<dbReference type="SUPFAM" id="SSF48484">
    <property type="entry name" value="Lipoxigenase"/>
    <property type="match status" value="1"/>
</dbReference>
<evidence type="ECO:0000256" key="5">
    <source>
        <dbReference type="ARBA" id="ARBA00022767"/>
    </source>
</evidence>
<dbReference type="PANTHER" id="PTHR11771">
    <property type="entry name" value="LIPOXYGENASE"/>
    <property type="match status" value="1"/>
</dbReference>
<dbReference type="SUPFAM" id="SSF49723">
    <property type="entry name" value="Lipase/lipooxygenase domain (PLAT/LH2 domain)"/>
    <property type="match status" value="1"/>
</dbReference>
<dbReference type="AlphaFoldDB" id="A0A8T0IYU5"/>
<dbReference type="Gene3D" id="2.60.60.20">
    <property type="entry name" value="PLAT/LH2 domain"/>
    <property type="match status" value="1"/>
</dbReference>
<dbReference type="PROSITE" id="PS00711">
    <property type="entry name" value="LIPOXYGENASE_1"/>
    <property type="match status" value="1"/>
</dbReference>
<dbReference type="PRINTS" id="PR00087">
    <property type="entry name" value="LIPOXYGENASE"/>
</dbReference>
<keyword evidence="3" id="KW-0444">Lipid biosynthesis</keyword>
<dbReference type="EMBL" id="CM026422">
    <property type="protein sequence ID" value="KAG0587897.1"/>
    <property type="molecule type" value="Genomic_DNA"/>
</dbReference>
<dbReference type="Gene3D" id="4.10.372.10">
    <property type="entry name" value="Lipoxygenase-1, Domain 3"/>
    <property type="match status" value="1"/>
</dbReference>
<dbReference type="Pfam" id="PF00305">
    <property type="entry name" value="Lipoxygenase"/>
    <property type="match status" value="1"/>
</dbReference>
<dbReference type="GO" id="GO:0031408">
    <property type="term" value="P:oxylipin biosynthetic process"/>
    <property type="evidence" value="ECO:0007669"/>
    <property type="project" value="UniProtKB-KW"/>
</dbReference>
<evidence type="ECO:0000256" key="6">
    <source>
        <dbReference type="ARBA" id="ARBA00022832"/>
    </source>
</evidence>
<evidence type="ECO:0000259" key="13">
    <source>
        <dbReference type="PROSITE" id="PS51393"/>
    </source>
</evidence>
<dbReference type="GO" id="GO:0034440">
    <property type="term" value="P:lipid oxidation"/>
    <property type="evidence" value="ECO:0007669"/>
    <property type="project" value="InterPro"/>
</dbReference>
<protein>
    <recommendedName>
        <fullName evidence="13">Lipoxygenase domain-containing protein</fullName>
    </recommendedName>
</protein>
<evidence type="ECO:0000256" key="7">
    <source>
        <dbReference type="ARBA" id="ARBA00022964"/>
    </source>
</evidence>
<evidence type="ECO:0000256" key="2">
    <source>
        <dbReference type="ARBA" id="ARBA00009419"/>
    </source>
</evidence>
<dbReference type="EMBL" id="CM026422">
    <property type="protein sequence ID" value="KAG0587898.1"/>
    <property type="molecule type" value="Genomic_DNA"/>
</dbReference>
<evidence type="ECO:0000256" key="1">
    <source>
        <dbReference type="ARBA" id="ARBA00001962"/>
    </source>
</evidence>
<dbReference type="InterPro" id="IPR020833">
    <property type="entry name" value="LipOase_Fe_BS"/>
</dbReference>
<keyword evidence="15" id="KW-1185">Reference proteome</keyword>
<evidence type="ECO:0000256" key="3">
    <source>
        <dbReference type="ARBA" id="ARBA00022516"/>
    </source>
</evidence>
<dbReference type="PROSITE" id="PS51393">
    <property type="entry name" value="LIPOXYGENASE_3"/>
    <property type="match status" value="1"/>
</dbReference>
<dbReference type="GO" id="GO:0046872">
    <property type="term" value="F:metal ion binding"/>
    <property type="evidence" value="ECO:0007669"/>
    <property type="project" value="UniProtKB-KW"/>
</dbReference>